<proteinExistence type="predicted"/>
<keyword evidence="2" id="KW-1185">Reference proteome</keyword>
<dbReference type="Proteomes" id="UP001597079">
    <property type="component" value="Unassembled WGS sequence"/>
</dbReference>
<evidence type="ECO:0000313" key="2">
    <source>
        <dbReference type="Proteomes" id="UP001597079"/>
    </source>
</evidence>
<dbReference type="RefSeq" id="WP_377942153.1">
    <property type="nucleotide sequence ID" value="NZ_JBHUCX010000018.1"/>
</dbReference>
<name>A0ABW4JG30_9BACL</name>
<sequence>MNINKRYVIELFNQMLAQSTVITDMKEREPGRVFIHEGFYTTLTGHTLDIFNECVDEILKDKILVTSVSRTFVEKLIIACAKECIEQQITDANDIMRTHLAIFDAPPADYEFRIAIDNLTLHGLSLILGDVRISTFDTSTFHHWVDKYAQYKHFTDIASHAGQLENKPVACVQVSAFDKDQAQNIAKQRIEDALDILRWAGRTAYSLDSRAWIGLSGRIFRQHSLPALLESDKDGLTMPRNSEGAQLNFGIIGDIAERFHRMGVHRIGRILVKPLKVRTDLEKRLMTALRFHGKSVQETDPIDAFLNATTVLECLLIKDNNEPIIINLADRTAFLLGEQREQRLQVRNDVKRLYSTRSAITHHGSVDGVIADLSTIQDIAYYLIYRFVGLTDKFDDLESLVKWLDELKFS</sequence>
<evidence type="ECO:0000313" key="1">
    <source>
        <dbReference type="EMBL" id="MFD1674288.1"/>
    </source>
</evidence>
<accession>A0ABW4JG30</accession>
<protein>
    <recommendedName>
        <fullName evidence="3">Apea-like HEPN domain-containing protein</fullName>
    </recommendedName>
</protein>
<organism evidence="1 2">
    <name type="scientific">Alicyclobacillus fodiniaquatilis</name>
    <dbReference type="NCBI Taxonomy" id="1661150"/>
    <lineage>
        <taxon>Bacteria</taxon>
        <taxon>Bacillati</taxon>
        <taxon>Bacillota</taxon>
        <taxon>Bacilli</taxon>
        <taxon>Bacillales</taxon>
        <taxon>Alicyclobacillaceae</taxon>
        <taxon>Alicyclobacillus</taxon>
    </lineage>
</organism>
<dbReference type="EMBL" id="JBHUCX010000018">
    <property type="protein sequence ID" value="MFD1674288.1"/>
    <property type="molecule type" value="Genomic_DNA"/>
</dbReference>
<comment type="caution">
    <text evidence="1">The sequence shown here is derived from an EMBL/GenBank/DDBJ whole genome shotgun (WGS) entry which is preliminary data.</text>
</comment>
<evidence type="ECO:0008006" key="3">
    <source>
        <dbReference type="Google" id="ProtNLM"/>
    </source>
</evidence>
<reference evidence="2" key="1">
    <citation type="journal article" date="2019" name="Int. J. Syst. Evol. Microbiol.">
        <title>The Global Catalogue of Microorganisms (GCM) 10K type strain sequencing project: providing services to taxonomists for standard genome sequencing and annotation.</title>
        <authorList>
            <consortium name="The Broad Institute Genomics Platform"/>
            <consortium name="The Broad Institute Genome Sequencing Center for Infectious Disease"/>
            <person name="Wu L."/>
            <person name="Ma J."/>
        </authorList>
    </citation>
    <scope>NUCLEOTIDE SEQUENCE [LARGE SCALE GENOMIC DNA]</scope>
    <source>
        <strain evidence="2">CGMCC 1.12286</strain>
    </source>
</reference>
<gene>
    <name evidence="1" type="ORF">ACFSB2_06155</name>
</gene>